<protein>
    <submittedName>
        <fullName evidence="1">Uncharacterized protein</fullName>
    </submittedName>
</protein>
<proteinExistence type="predicted"/>
<sequence>MHSLQFPCQTRKANSILLINKAPALTQASFLSFNGYLDERLLRLHKKQEVINGDSIGAGRDVELLDQLDDIEAGIVRSQQLHQYDSDLSVDKYQIDKLPRISITQPVLPHTENIYGNENELTCFPVMNSRNCTAVVEFLRMKLMEQKNKLML</sequence>
<name>A0A3P7K371_LITSI</name>
<dbReference type="AlphaFoldDB" id="A0A3P7K371"/>
<keyword evidence="2" id="KW-1185">Reference proteome</keyword>
<organism evidence="1 2">
    <name type="scientific">Litomosoides sigmodontis</name>
    <name type="common">Filarial nematode worm</name>
    <dbReference type="NCBI Taxonomy" id="42156"/>
    <lineage>
        <taxon>Eukaryota</taxon>
        <taxon>Metazoa</taxon>
        <taxon>Ecdysozoa</taxon>
        <taxon>Nematoda</taxon>
        <taxon>Chromadorea</taxon>
        <taxon>Rhabditida</taxon>
        <taxon>Spirurina</taxon>
        <taxon>Spiruromorpha</taxon>
        <taxon>Filarioidea</taxon>
        <taxon>Onchocercidae</taxon>
        <taxon>Litomosoides</taxon>
    </lineage>
</organism>
<evidence type="ECO:0000313" key="2">
    <source>
        <dbReference type="Proteomes" id="UP000277928"/>
    </source>
</evidence>
<accession>A0A3P7K371</accession>
<dbReference type="Proteomes" id="UP000277928">
    <property type="component" value="Unassembled WGS sequence"/>
</dbReference>
<evidence type="ECO:0000313" key="1">
    <source>
        <dbReference type="EMBL" id="VDM91912.1"/>
    </source>
</evidence>
<dbReference type="OrthoDB" id="5850536at2759"/>
<gene>
    <name evidence="1" type="ORF">NLS_LOCUS9539</name>
</gene>
<reference evidence="1 2" key="1">
    <citation type="submission" date="2018-08" db="EMBL/GenBank/DDBJ databases">
        <authorList>
            <person name="Laetsch R D."/>
            <person name="Stevens L."/>
            <person name="Kumar S."/>
            <person name="Blaxter L. M."/>
        </authorList>
    </citation>
    <scope>NUCLEOTIDE SEQUENCE [LARGE SCALE GENOMIC DNA]</scope>
</reference>
<dbReference type="EMBL" id="UYRX01001679">
    <property type="protein sequence ID" value="VDM91912.1"/>
    <property type="molecule type" value="Genomic_DNA"/>
</dbReference>